<keyword evidence="2" id="KW-1185">Reference proteome</keyword>
<organism evidence="1 2">
    <name type="scientific">Anabaena lutea FACHB-196</name>
    <dbReference type="NCBI Taxonomy" id="2692881"/>
    <lineage>
        <taxon>Bacteria</taxon>
        <taxon>Bacillati</taxon>
        <taxon>Cyanobacteriota</taxon>
        <taxon>Cyanophyceae</taxon>
        <taxon>Nostocales</taxon>
        <taxon>Nostocaceae</taxon>
        <taxon>Anabaena</taxon>
    </lineage>
</organism>
<evidence type="ECO:0000313" key="2">
    <source>
        <dbReference type="Proteomes" id="UP000640531"/>
    </source>
</evidence>
<gene>
    <name evidence="1" type="ORF">H6G59_04700</name>
</gene>
<accession>A0ABR8FCA4</accession>
<dbReference type="Proteomes" id="UP000640531">
    <property type="component" value="Unassembled WGS sequence"/>
</dbReference>
<dbReference type="RefSeq" id="WP_190711990.1">
    <property type="nucleotide sequence ID" value="NZ_JACJST010000003.1"/>
</dbReference>
<comment type="caution">
    <text evidence="1">The sequence shown here is derived from an EMBL/GenBank/DDBJ whole genome shotgun (WGS) entry which is preliminary data.</text>
</comment>
<name>A0ABR8FCA4_9NOST</name>
<dbReference type="EMBL" id="JACJST010000003">
    <property type="protein sequence ID" value="MBD2567203.1"/>
    <property type="molecule type" value="Genomic_DNA"/>
</dbReference>
<protein>
    <submittedName>
        <fullName evidence="1">Uncharacterized protein</fullName>
    </submittedName>
</protein>
<evidence type="ECO:0000313" key="1">
    <source>
        <dbReference type="EMBL" id="MBD2567203.1"/>
    </source>
</evidence>
<proteinExistence type="predicted"/>
<sequence>MPKHTRLNHPQLFKYLSDTEQESLVGGQIFPMLDLLGESKLFFQKTDIETEGESDVTLASGDSTSQTTKYKFSQLTIGLSFTFGLLTISSNSDKLSNLLPNLLNNLFS</sequence>
<reference evidence="1 2" key="1">
    <citation type="journal article" date="2020" name="ISME J.">
        <title>Comparative genomics reveals insights into cyanobacterial evolution and habitat adaptation.</title>
        <authorList>
            <person name="Chen M.Y."/>
            <person name="Teng W.K."/>
            <person name="Zhao L."/>
            <person name="Hu C.X."/>
            <person name="Zhou Y.K."/>
            <person name="Han B.P."/>
            <person name="Song L.R."/>
            <person name="Shu W.S."/>
        </authorList>
    </citation>
    <scope>NUCLEOTIDE SEQUENCE [LARGE SCALE GENOMIC DNA]</scope>
    <source>
        <strain evidence="1 2">FACHB-196</strain>
    </source>
</reference>